<dbReference type="AlphaFoldDB" id="A0A6S7C0C0"/>
<feature type="region of interest" description="Disordered" evidence="1">
    <location>
        <begin position="104"/>
        <end position="133"/>
    </location>
</feature>
<accession>A0A6S7C0C0</accession>
<reference evidence="2 3" key="1">
    <citation type="submission" date="2020-04" db="EMBL/GenBank/DDBJ databases">
        <authorList>
            <person name="De Canck E."/>
        </authorList>
    </citation>
    <scope>NUCLEOTIDE SEQUENCE [LARGE SCALE GENOMIC DNA]</scope>
    <source>
        <strain evidence="2 3">LMG 26788</strain>
    </source>
</reference>
<organism evidence="2 3">
    <name type="scientific">Achromobacter pulmonis</name>
    <dbReference type="NCBI Taxonomy" id="1389932"/>
    <lineage>
        <taxon>Bacteria</taxon>
        <taxon>Pseudomonadati</taxon>
        <taxon>Pseudomonadota</taxon>
        <taxon>Betaproteobacteria</taxon>
        <taxon>Burkholderiales</taxon>
        <taxon>Alcaligenaceae</taxon>
        <taxon>Achromobacter</taxon>
    </lineage>
</organism>
<keyword evidence="3" id="KW-1185">Reference proteome</keyword>
<dbReference type="Pfam" id="PF11162">
    <property type="entry name" value="DUF2946"/>
    <property type="match status" value="1"/>
</dbReference>
<name>A0A6S7C0C0_9BURK</name>
<sequence>MPHAYRVLWALLVALVLRGLVPPGYMPDTGALGQGRVTLTLCTAAGTVSTVIVSLAGEHPDTSQPGHQAATGLDCPFGLLTHLVPAQPLPALAMAPLRLAATPAPAVTSRQALPPLPAQGPPLGPRAPPILRG</sequence>
<dbReference type="RefSeq" id="WP_175139916.1">
    <property type="nucleotide sequence ID" value="NZ_CADIKZ010000001.1"/>
</dbReference>
<proteinExistence type="predicted"/>
<dbReference type="EMBL" id="CADIKZ010000001">
    <property type="protein sequence ID" value="CAB3825606.1"/>
    <property type="molecule type" value="Genomic_DNA"/>
</dbReference>
<protein>
    <recommendedName>
        <fullName evidence="4">DUF2946 domain-containing protein</fullName>
    </recommendedName>
</protein>
<feature type="compositionally biased region" description="Pro residues" evidence="1">
    <location>
        <begin position="114"/>
        <end position="133"/>
    </location>
</feature>
<evidence type="ECO:0008006" key="4">
    <source>
        <dbReference type="Google" id="ProtNLM"/>
    </source>
</evidence>
<dbReference type="InterPro" id="IPR021333">
    <property type="entry name" value="DUF2946"/>
</dbReference>
<evidence type="ECO:0000313" key="2">
    <source>
        <dbReference type="EMBL" id="CAB3825606.1"/>
    </source>
</evidence>
<evidence type="ECO:0000313" key="3">
    <source>
        <dbReference type="Proteomes" id="UP000494203"/>
    </source>
</evidence>
<feature type="compositionally biased region" description="Low complexity" evidence="1">
    <location>
        <begin position="104"/>
        <end position="113"/>
    </location>
</feature>
<evidence type="ECO:0000256" key="1">
    <source>
        <dbReference type="SAM" id="MobiDB-lite"/>
    </source>
</evidence>
<dbReference type="Proteomes" id="UP000494203">
    <property type="component" value="Unassembled WGS sequence"/>
</dbReference>
<gene>
    <name evidence="2" type="ORF">LMG26788_00499</name>
</gene>